<dbReference type="RefSeq" id="WP_190829270.1">
    <property type="nucleotide sequence ID" value="NZ_CAWPPI010000053.1"/>
</dbReference>
<proteinExistence type="predicted"/>
<accession>A0A8J6XKV1</accession>
<keyword evidence="3" id="KW-1185">Reference proteome</keyword>
<evidence type="ECO:0000313" key="2">
    <source>
        <dbReference type="EMBL" id="MBD2773449.1"/>
    </source>
</evidence>
<name>A0A8J6XKV1_9CYAN</name>
<organism evidence="2 3">
    <name type="scientific">Iningainema tapete BLCC-T55</name>
    <dbReference type="NCBI Taxonomy" id="2748662"/>
    <lineage>
        <taxon>Bacteria</taxon>
        <taxon>Bacillati</taxon>
        <taxon>Cyanobacteriota</taxon>
        <taxon>Cyanophyceae</taxon>
        <taxon>Nostocales</taxon>
        <taxon>Scytonemataceae</taxon>
        <taxon>Iningainema tapete</taxon>
    </lineage>
</organism>
<comment type="caution">
    <text evidence="2">The sequence shown here is derived from an EMBL/GenBank/DDBJ whole genome shotgun (WGS) entry which is preliminary data.</text>
</comment>
<evidence type="ECO:0000256" key="1">
    <source>
        <dbReference type="SAM" id="MobiDB-lite"/>
    </source>
</evidence>
<dbReference type="EMBL" id="JACXAE010000053">
    <property type="protein sequence ID" value="MBD2773449.1"/>
    <property type="molecule type" value="Genomic_DNA"/>
</dbReference>
<gene>
    <name evidence="2" type="ORF">ICL16_15550</name>
</gene>
<protein>
    <submittedName>
        <fullName evidence="2">Uncharacterized protein</fullName>
    </submittedName>
</protein>
<feature type="region of interest" description="Disordered" evidence="1">
    <location>
        <begin position="164"/>
        <end position="188"/>
    </location>
</feature>
<sequence>MMNLLQFRSTVNVLKAILTTIATVTVLPLMALAESGPGPGPLGPGLGCNFFPPSAAVGANAAASYFGPPPSTVNTSLVGPVQLLNTGRVDFQKGTITIPLYKGQMRTGETVWYILTDTDDAQNAKALGLNLSSKLSYSASGVRVGNFNSKGDIIFNEGKVDFTPERQVQPGPSNRPFPPTAAQPGSVGDKAYSPLVRIRNSGGHVYNAPMIAFNVDASQINAPNGNPDYKLVHDEVVAIDTKAMTVTLNLVNGFSFGRPVWYISMDANDPTVAAIEGATFAPALQRVEVGNDDSFSSAVERIFIAVNGPSQDGCTNPQRQGLFAALTDGYRPNNTFGGIPTLATDYSPLWDANLYEWTQEAIDKNYRSQLREEFQILGLVEAGFLTGPNGGKFGSTGAIINCPVVFRLL</sequence>
<evidence type="ECO:0000313" key="3">
    <source>
        <dbReference type="Proteomes" id="UP000629098"/>
    </source>
</evidence>
<reference evidence="2" key="1">
    <citation type="submission" date="2020-09" db="EMBL/GenBank/DDBJ databases">
        <title>Iningainema tapete sp. nov. (Scytonemataceae, Cyanobacteria) from greenhouses in central Florida (USA) produces two types of nodularin with biosynthetic potential for microcystin-LR and anabaenopeptins.</title>
        <authorList>
            <person name="Berthold D.E."/>
            <person name="Lefler F.W."/>
            <person name="Huang I.-S."/>
            <person name="Abdulla H."/>
            <person name="Zimba P.V."/>
            <person name="Laughinghouse H.D. IV."/>
        </authorList>
    </citation>
    <scope>NUCLEOTIDE SEQUENCE</scope>
    <source>
        <strain evidence="2">BLCCT55</strain>
    </source>
</reference>
<dbReference type="AlphaFoldDB" id="A0A8J6XKV1"/>
<dbReference type="Proteomes" id="UP000629098">
    <property type="component" value="Unassembled WGS sequence"/>
</dbReference>